<dbReference type="SUPFAM" id="SSF54427">
    <property type="entry name" value="NTF2-like"/>
    <property type="match status" value="1"/>
</dbReference>
<dbReference type="EMBL" id="JAPZPY010000001">
    <property type="protein sequence ID" value="MCZ8377918.1"/>
    <property type="molecule type" value="Genomic_DNA"/>
</dbReference>
<dbReference type="Pfam" id="PF12680">
    <property type="entry name" value="SnoaL_2"/>
    <property type="match status" value="1"/>
</dbReference>
<dbReference type="Gene3D" id="3.10.450.50">
    <property type="match status" value="1"/>
</dbReference>
<organism evidence="2 3">
    <name type="scientific">Mycobacterium hippophais</name>
    <dbReference type="NCBI Taxonomy" id="3016340"/>
    <lineage>
        <taxon>Bacteria</taxon>
        <taxon>Bacillati</taxon>
        <taxon>Actinomycetota</taxon>
        <taxon>Actinomycetes</taxon>
        <taxon>Mycobacteriales</taxon>
        <taxon>Mycobacteriaceae</taxon>
        <taxon>Mycobacterium</taxon>
    </lineage>
</organism>
<evidence type="ECO:0000259" key="1">
    <source>
        <dbReference type="Pfam" id="PF12680"/>
    </source>
</evidence>
<evidence type="ECO:0000313" key="2">
    <source>
        <dbReference type="EMBL" id="MCZ8377918.1"/>
    </source>
</evidence>
<sequence length="142" mass="15408">MTTDDLDATPILRGMYAAEQEYLAAGGPGVASFSALAAFFASDVVLHQADSLPYGGVWRGHGGLERFFLAMSETWSTFAMVDQRFLATGETSVVETHVDARARATGRRLEFSILQTLRIAGGRIAEVRPYYWDAAAIAAVCR</sequence>
<gene>
    <name evidence="2" type="ORF">O6P37_03490</name>
</gene>
<name>A0ABT4PMX9_9MYCO</name>
<dbReference type="InterPro" id="IPR032710">
    <property type="entry name" value="NTF2-like_dom_sf"/>
</dbReference>
<dbReference type="PANTHER" id="PTHR41252">
    <property type="entry name" value="BLR2505 PROTEIN"/>
    <property type="match status" value="1"/>
</dbReference>
<keyword evidence="3" id="KW-1185">Reference proteome</keyword>
<dbReference type="InterPro" id="IPR037401">
    <property type="entry name" value="SnoaL-like"/>
</dbReference>
<comment type="caution">
    <text evidence="2">The sequence shown here is derived from an EMBL/GenBank/DDBJ whole genome shotgun (WGS) entry which is preliminary data.</text>
</comment>
<feature type="domain" description="SnoaL-like" evidence="1">
    <location>
        <begin position="33"/>
        <end position="127"/>
    </location>
</feature>
<dbReference type="PANTHER" id="PTHR41252:SF1">
    <property type="entry name" value="BLR2505 PROTEIN"/>
    <property type="match status" value="1"/>
</dbReference>
<proteinExistence type="predicted"/>
<protein>
    <submittedName>
        <fullName evidence="2">Nuclear transport factor 2 family protein</fullName>
    </submittedName>
</protein>
<accession>A0ABT4PMX9</accession>
<reference evidence="2" key="1">
    <citation type="submission" date="2022-12" db="EMBL/GenBank/DDBJ databases">
        <authorList>
            <person name="Deng Y."/>
            <person name="Zhang Y.-Q."/>
        </authorList>
    </citation>
    <scope>NUCLEOTIDE SEQUENCE</scope>
    <source>
        <strain evidence="2">CPCC 205372</strain>
    </source>
</reference>
<dbReference type="RefSeq" id="WP_269892744.1">
    <property type="nucleotide sequence ID" value="NZ_JAPZPY010000001.1"/>
</dbReference>
<evidence type="ECO:0000313" key="3">
    <source>
        <dbReference type="Proteomes" id="UP001142153"/>
    </source>
</evidence>
<dbReference type="Proteomes" id="UP001142153">
    <property type="component" value="Unassembled WGS sequence"/>
</dbReference>